<keyword evidence="10" id="KW-1185">Reference proteome</keyword>
<dbReference type="SUPFAM" id="SSF55261">
    <property type="entry name" value="GAD domain-like"/>
    <property type="match status" value="1"/>
</dbReference>
<dbReference type="InterPro" id="IPR029351">
    <property type="entry name" value="GAD_dom"/>
</dbReference>
<comment type="catalytic activity">
    <reaction evidence="7">
        <text>tRNA(Asx) + L-aspartate + ATP = L-aspartyl-tRNA(Asx) + AMP + diphosphate</text>
        <dbReference type="Rhea" id="RHEA:18349"/>
        <dbReference type="Rhea" id="RHEA-COMP:9710"/>
        <dbReference type="Rhea" id="RHEA-COMP:9711"/>
        <dbReference type="ChEBI" id="CHEBI:29991"/>
        <dbReference type="ChEBI" id="CHEBI:30616"/>
        <dbReference type="ChEBI" id="CHEBI:33019"/>
        <dbReference type="ChEBI" id="CHEBI:78442"/>
        <dbReference type="ChEBI" id="CHEBI:78516"/>
        <dbReference type="ChEBI" id="CHEBI:456215"/>
        <dbReference type="EC" id="6.1.1.23"/>
    </reaction>
</comment>
<dbReference type="GO" id="GO:0004815">
    <property type="term" value="F:aspartate-tRNA ligase activity"/>
    <property type="evidence" value="ECO:0007669"/>
    <property type="project" value="UniProtKB-EC"/>
</dbReference>
<dbReference type="InterPro" id="IPR045864">
    <property type="entry name" value="aa-tRNA-synth_II/BPL/LPL"/>
</dbReference>
<feature type="binding site" evidence="7">
    <location>
        <begin position="551"/>
        <end position="554"/>
    </location>
    <ligand>
        <name>ATP</name>
        <dbReference type="ChEBI" id="CHEBI:30616"/>
    </ligand>
</feature>
<dbReference type="HAMAP" id="MF_00044">
    <property type="entry name" value="Asp_tRNA_synth_type1"/>
    <property type="match status" value="1"/>
</dbReference>
<dbReference type="EC" id="6.1.1.23" evidence="7"/>
<comment type="similarity">
    <text evidence="1 7">Belongs to the class-II aminoacyl-tRNA synthetase family. Type 1 subfamily.</text>
</comment>
<dbReference type="Pfam" id="PF01336">
    <property type="entry name" value="tRNA_anti-codon"/>
    <property type="match status" value="1"/>
</dbReference>
<feature type="site" description="Important for tRNA non-discrimination" evidence="7">
    <location>
        <position position="39"/>
    </location>
</feature>
<evidence type="ECO:0000313" key="9">
    <source>
        <dbReference type="EMBL" id="MCY1079701.1"/>
    </source>
</evidence>
<feature type="binding site" evidence="7">
    <location>
        <position position="237"/>
    </location>
    <ligand>
        <name>ATP</name>
        <dbReference type="ChEBI" id="CHEBI:30616"/>
    </ligand>
</feature>
<dbReference type="NCBIfam" id="NF001750">
    <property type="entry name" value="PRK00476.1"/>
    <property type="match status" value="1"/>
</dbReference>
<dbReference type="Gene3D" id="2.40.50.140">
    <property type="entry name" value="Nucleic acid-binding proteins"/>
    <property type="match status" value="1"/>
</dbReference>
<reference evidence="9 10" key="1">
    <citation type="submission" date="2022-11" db="EMBL/GenBank/DDBJ databases">
        <title>Minimal conservation of predation-associated metabolite biosynthetic gene clusters underscores biosynthetic potential of Myxococcota including descriptions for ten novel species: Archangium lansinium sp. nov., Myxococcus landrumus sp. nov., Nannocystis bai.</title>
        <authorList>
            <person name="Ahearne A."/>
            <person name="Stevens C."/>
            <person name="Phillips K."/>
        </authorList>
    </citation>
    <scope>NUCLEOTIDE SEQUENCE [LARGE SCALE GENOMIC DNA]</scope>
    <source>
        <strain evidence="9 10">MIWBW</strain>
    </source>
</reference>
<keyword evidence="5 7" id="KW-0648">Protein biosynthesis</keyword>
<keyword evidence="7" id="KW-0963">Cytoplasm</keyword>
<dbReference type="InterPro" id="IPR006195">
    <property type="entry name" value="aa-tRNA-synth_II"/>
</dbReference>
<comment type="function">
    <text evidence="7">Aspartyl-tRNA synthetase with relaxed tRNA specificity since it is able to aspartylate not only its cognate tRNA(Asp) but also tRNA(Asn). Reaction proceeds in two steps: L-aspartate is first activated by ATP to form Asp-AMP and then transferred to the acceptor end of tRNA(Asp/Asn).</text>
</comment>
<evidence type="ECO:0000313" key="10">
    <source>
        <dbReference type="Proteomes" id="UP001207654"/>
    </source>
</evidence>
<dbReference type="InterPro" id="IPR004524">
    <property type="entry name" value="Asp-tRNA-ligase_1"/>
</dbReference>
<keyword evidence="2 7" id="KW-0436">Ligase</keyword>
<organism evidence="9 10">
    <name type="scientific">Archangium lansingense</name>
    <dbReference type="NCBI Taxonomy" id="2995310"/>
    <lineage>
        <taxon>Bacteria</taxon>
        <taxon>Pseudomonadati</taxon>
        <taxon>Myxococcota</taxon>
        <taxon>Myxococcia</taxon>
        <taxon>Myxococcales</taxon>
        <taxon>Cystobacterineae</taxon>
        <taxon>Archangiaceae</taxon>
        <taxon>Archangium</taxon>
    </lineage>
</organism>
<dbReference type="Gene3D" id="3.30.1360.30">
    <property type="entry name" value="GAD-like domain"/>
    <property type="match status" value="1"/>
</dbReference>
<feature type="binding site" evidence="7">
    <location>
        <position position="506"/>
    </location>
    <ligand>
        <name>L-aspartate</name>
        <dbReference type="ChEBI" id="CHEBI:29991"/>
    </ligand>
</feature>
<comment type="caution">
    <text evidence="7">Lacks conserved residue(s) required for the propagation of feature annotation.</text>
</comment>
<evidence type="ECO:0000256" key="5">
    <source>
        <dbReference type="ARBA" id="ARBA00022917"/>
    </source>
</evidence>
<dbReference type="SUPFAM" id="SSF50249">
    <property type="entry name" value="Nucleic acid-binding proteins"/>
    <property type="match status" value="1"/>
</dbReference>
<dbReference type="InterPro" id="IPR004364">
    <property type="entry name" value="Aa-tRNA-synt_II"/>
</dbReference>
<dbReference type="InterPro" id="IPR047089">
    <property type="entry name" value="Asp-tRNA-ligase_1_N"/>
</dbReference>
<dbReference type="InterPro" id="IPR004365">
    <property type="entry name" value="NA-bd_OB_tRNA"/>
</dbReference>
<keyword evidence="4 7" id="KW-0067">ATP-binding</keyword>
<evidence type="ECO:0000256" key="1">
    <source>
        <dbReference type="ARBA" id="ARBA00006303"/>
    </source>
</evidence>
<dbReference type="EMBL" id="JAPNKA010000001">
    <property type="protein sequence ID" value="MCY1079701.1"/>
    <property type="molecule type" value="Genomic_DNA"/>
</dbReference>
<feature type="binding site" evidence="7">
    <location>
        <begin position="228"/>
        <end position="230"/>
    </location>
    <ligand>
        <name>ATP</name>
        <dbReference type="ChEBI" id="CHEBI:30616"/>
    </ligand>
</feature>
<feature type="binding site" evidence="7">
    <location>
        <position position="228"/>
    </location>
    <ligand>
        <name>L-aspartate</name>
        <dbReference type="ChEBI" id="CHEBI:29991"/>
    </ligand>
</feature>
<proteinExistence type="inferred from homology"/>
<dbReference type="Proteomes" id="UP001207654">
    <property type="component" value="Unassembled WGS sequence"/>
</dbReference>
<dbReference type="CDD" id="cd04317">
    <property type="entry name" value="EcAspRS_like_N"/>
    <property type="match status" value="1"/>
</dbReference>
<dbReference type="PANTHER" id="PTHR22594:SF5">
    <property type="entry name" value="ASPARTATE--TRNA LIGASE, MITOCHONDRIAL"/>
    <property type="match status" value="1"/>
</dbReference>
<dbReference type="PRINTS" id="PR01042">
    <property type="entry name" value="TRNASYNTHASP"/>
</dbReference>
<dbReference type="Pfam" id="PF02938">
    <property type="entry name" value="GAD"/>
    <property type="match status" value="1"/>
</dbReference>
<dbReference type="InterPro" id="IPR012340">
    <property type="entry name" value="NA-bd_OB-fold"/>
</dbReference>
<comment type="subunit">
    <text evidence="7">Homodimer.</text>
</comment>
<feature type="site" description="Important for tRNA non-discrimination" evidence="7">
    <location>
        <position position="89"/>
    </location>
</feature>
<sequence>MAVPFITEVKRTHTCGQLTKANIGEEVVLFGWVQNRRDHGGAVFIDLRDREGLTQVVFEPDIAKEAHELAGQLRLEYCIGIKGKVASRGSQVNPKLKTGEIEIKATDLTIFNRSEPTPFLVEDNIDTAEDKRLAYRFLDLRRKPLQQSLMTRSKMNAITRSYMVDNRFLELETPFMGKYTPGGARNFLVPSRLNPGKFYALAESPQLYKQLFMVAGFDRYFQIVKCFRDEDLRLDRQPEFTQIDVEMSFVTQDDIFTIIEGLIKRLWGEVLGIDVPTPFMRMDFYESMAKYGNDKPDLRFGLEHIVLTDLIKQHGAAGGVPMMWEAVEQGGIVKAMVIPADKPMSRAESDKLEDFAKQNGAKGLARAKVGEGGEWTQSPLSKTITPALRQAINQACNAKTGDLLLFQFGRESLVHTVMANLRVHVAKKLGLIPEYGSGGVWKFLWVVNPPLFEYDEETKTWAAAHHAFTRPHDEDVQYLLTDPGKVKCHRYDVVLNGFEIGGGSIRLHDPKVQAEVFKALGISDEDARAKFGFLLDALKFGAPPHGGIALGMDRLVMLLTGAESLRDVIPFPKTKMGTDLMTGAPGDVDDRQLREVHVRPVPPPQK</sequence>
<evidence type="ECO:0000256" key="2">
    <source>
        <dbReference type="ARBA" id="ARBA00022598"/>
    </source>
</evidence>
<dbReference type="Gene3D" id="3.30.930.10">
    <property type="entry name" value="Bira Bifunctional Protein, Domain 2"/>
    <property type="match status" value="1"/>
</dbReference>
<feature type="domain" description="Aminoacyl-transfer RNA synthetases class-II family profile" evidence="8">
    <location>
        <begin position="152"/>
        <end position="570"/>
    </location>
</feature>
<dbReference type="SUPFAM" id="SSF55681">
    <property type="entry name" value="Class II aaRS and biotin synthetases"/>
    <property type="match status" value="1"/>
</dbReference>
<dbReference type="RefSeq" id="WP_267538402.1">
    <property type="nucleotide sequence ID" value="NZ_JAPNKA010000001.1"/>
</dbReference>
<accession>A0ABT4AEG6</accession>
<keyword evidence="6 7" id="KW-0030">Aminoacyl-tRNA synthetase</keyword>
<dbReference type="PROSITE" id="PS50862">
    <property type="entry name" value="AA_TRNA_LIGASE_II"/>
    <property type="match status" value="1"/>
</dbReference>
<dbReference type="CDD" id="cd00777">
    <property type="entry name" value="AspRS_core"/>
    <property type="match status" value="1"/>
</dbReference>
<dbReference type="NCBIfam" id="TIGR00459">
    <property type="entry name" value="aspS_bact"/>
    <property type="match status" value="1"/>
</dbReference>
<gene>
    <name evidence="7 9" type="primary">aspS</name>
    <name evidence="9" type="ORF">OV287_35105</name>
</gene>
<evidence type="ECO:0000256" key="6">
    <source>
        <dbReference type="ARBA" id="ARBA00023146"/>
    </source>
</evidence>
<keyword evidence="3 7" id="KW-0547">Nucleotide-binding</keyword>
<dbReference type="Pfam" id="PF00152">
    <property type="entry name" value="tRNA-synt_2"/>
    <property type="match status" value="1"/>
</dbReference>
<evidence type="ECO:0000256" key="7">
    <source>
        <dbReference type="HAMAP-Rule" id="MF_00044"/>
    </source>
</evidence>
<comment type="subcellular location">
    <subcellularLocation>
        <location evidence="7">Cytoplasm</location>
    </subcellularLocation>
</comment>
<feature type="binding site" evidence="7">
    <location>
        <position position="499"/>
    </location>
    <ligand>
        <name>ATP</name>
        <dbReference type="ChEBI" id="CHEBI:30616"/>
    </ligand>
</feature>
<comment type="caution">
    <text evidence="9">The sequence shown here is derived from an EMBL/GenBank/DDBJ whole genome shotgun (WGS) entry which is preliminary data.</text>
</comment>
<dbReference type="PANTHER" id="PTHR22594">
    <property type="entry name" value="ASPARTYL/LYSYL-TRNA SYNTHETASE"/>
    <property type="match status" value="1"/>
</dbReference>
<evidence type="ECO:0000256" key="4">
    <source>
        <dbReference type="ARBA" id="ARBA00022840"/>
    </source>
</evidence>
<feature type="binding site" evidence="7">
    <location>
        <position position="465"/>
    </location>
    <ligand>
        <name>L-aspartate</name>
        <dbReference type="ChEBI" id="CHEBI:29991"/>
    </ligand>
</feature>
<dbReference type="InterPro" id="IPR047090">
    <property type="entry name" value="AspRS_core"/>
</dbReference>
<evidence type="ECO:0000259" key="8">
    <source>
        <dbReference type="PROSITE" id="PS50862"/>
    </source>
</evidence>
<name>A0ABT4AEG6_9BACT</name>
<dbReference type="InterPro" id="IPR004115">
    <property type="entry name" value="GAD-like_sf"/>
</dbReference>
<protein>
    <recommendedName>
        <fullName evidence="7">Aspartate--tRNA(Asp/Asn) ligase</fullName>
        <ecNumber evidence="7">6.1.1.23</ecNumber>
    </recommendedName>
    <alternativeName>
        <fullName evidence="7">Aspartyl-tRNA synthetase</fullName>
        <shortName evidence="7">AspRS</shortName>
    </alternativeName>
    <alternativeName>
        <fullName evidence="7">Non-discriminating aspartyl-tRNA synthetase</fullName>
        <shortName evidence="7">ND-AspRS</shortName>
    </alternativeName>
</protein>
<feature type="region of interest" description="Aspartate" evidence="7">
    <location>
        <begin position="206"/>
        <end position="209"/>
    </location>
</feature>
<evidence type="ECO:0000256" key="3">
    <source>
        <dbReference type="ARBA" id="ARBA00022741"/>
    </source>
</evidence>
<dbReference type="InterPro" id="IPR002312">
    <property type="entry name" value="Asp/Asn-tRNA-synth_IIb"/>
</dbReference>